<dbReference type="GO" id="GO:0005524">
    <property type="term" value="F:ATP binding"/>
    <property type="evidence" value="ECO:0007669"/>
    <property type="project" value="UniProtKB-KW"/>
</dbReference>
<feature type="domain" description="DEAD/DEAH-box helicase" evidence="5">
    <location>
        <begin position="247"/>
        <end position="351"/>
    </location>
</feature>
<keyword evidence="1" id="KW-0547">Nucleotide-binding</keyword>
<gene>
    <name evidence="6" type="ORF">TEA_015145</name>
</gene>
<evidence type="ECO:0000313" key="7">
    <source>
        <dbReference type="Proteomes" id="UP000306102"/>
    </source>
</evidence>
<comment type="caution">
    <text evidence="6">The sequence shown here is derived from an EMBL/GenBank/DDBJ whole genome shotgun (WGS) entry which is preliminary data.</text>
</comment>
<evidence type="ECO:0000256" key="1">
    <source>
        <dbReference type="ARBA" id="ARBA00022741"/>
    </source>
</evidence>
<dbReference type="AlphaFoldDB" id="A0A4S4DHZ4"/>
<evidence type="ECO:0000256" key="2">
    <source>
        <dbReference type="ARBA" id="ARBA00022801"/>
    </source>
</evidence>
<keyword evidence="7" id="KW-1185">Reference proteome</keyword>
<name>A0A4S4DHZ4_CAMSN</name>
<sequence>MAGTAGGPSLLWTDSSVMSSMADNGMLSLFTIKDDRKNLEDKGMCFSLPTLEDPFNERCGTVDLKKKETKKLVPSKVDRGVAINGNSVASRKRTRGNHAIADHQEKEMVKVKNLGNAQTLSLASIDNVGQKNVVNLGKTKIQLIGETGAACAQHGHAFEYSGCPSKFLILCLNSIQTALEQDGFFNTEEDKPLFVDTWGIEFWKSYSVGKDILETSGACSTIEQIAWMASTAADTIVRKEKEGLLLTSPFLLFLVPSQEKAIKVRSACKPLKALGIHTVSLHPGASIDHQIHGLKSCEPEFLVSTPERLLELLSLKAIDISGVSLLVVDGLETILQDGYLDMIKSIRQSISVSPHTVVFNDSLSYASHLVVQNLLGKSISRLSLNDSITSQGACIIQSIHMCTSEEEKLSKGIKVLDQACRDQLRMQLSKVLFIVGKDSNIQELVTAIKSKGYFFSINSGYTSNSEIENSTVDSLNFRLCLDHEFVEGKVVDGLETILQDGYLDMIKSIRQSISVSPHTVVFNDSLSYASHLVVQNLLGKSISRLSFNDSITSQGACIIQSIHMCTSEEEKLSKGIKVLDQACGDQLRMQLSKVLFIVGKDSNIQELVTAIKSKGYFVSINSGYISNSEIENSKSGPVVFVVDLVHVNTSDLGEFEVVIVSDFAHSIDNYVQMLTRMARYTVSGALHSLLTAEDAMLAGPLIEILEKCGQAVPEALRNLCHSTCMLEH</sequence>
<evidence type="ECO:0000259" key="5">
    <source>
        <dbReference type="Pfam" id="PF00270"/>
    </source>
</evidence>
<dbReference type="Proteomes" id="UP000306102">
    <property type="component" value="Unassembled WGS sequence"/>
</dbReference>
<dbReference type="STRING" id="542762.A0A4S4DHZ4"/>
<keyword evidence="2" id="KW-0378">Hydrolase</keyword>
<dbReference type="GO" id="GO:0016787">
    <property type="term" value="F:hydrolase activity"/>
    <property type="evidence" value="ECO:0007669"/>
    <property type="project" value="UniProtKB-KW"/>
</dbReference>
<protein>
    <recommendedName>
        <fullName evidence="5">DEAD/DEAH-box helicase domain-containing protein</fullName>
    </recommendedName>
</protein>
<dbReference type="GO" id="GO:0004386">
    <property type="term" value="F:helicase activity"/>
    <property type="evidence" value="ECO:0007669"/>
    <property type="project" value="UniProtKB-KW"/>
</dbReference>
<dbReference type="PANTHER" id="PTHR47960">
    <property type="entry name" value="DEAD-BOX ATP-DEPENDENT RNA HELICASE 50"/>
    <property type="match status" value="1"/>
</dbReference>
<keyword evidence="4" id="KW-0067">ATP-binding</keyword>
<proteinExistence type="predicted"/>
<evidence type="ECO:0000313" key="6">
    <source>
        <dbReference type="EMBL" id="THG02431.1"/>
    </source>
</evidence>
<accession>A0A4S4DHZ4</accession>
<organism evidence="6 7">
    <name type="scientific">Camellia sinensis var. sinensis</name>
    <name type="common">China tea</name>
    <dbReference type="NCBI Taxonomy" id="542762"/>
    <lineage>
        <taxon>Eukaryota</taxon>
        <taxon>Viridiplantae</taxon>
        <taxon>Streptophyta</taxon>
        <taxon>Embryophyta</taxon>
        <taxon>Tracheophyta</taxon>
        <taxon>Spermatophyta</taxon>
        <taxon>Magnoliopsida</taxon>
        <taxon>eudicotyledons</taxon>
        <taxon>Gunneridae</taxon>
        <taxon>Pentapetalae</taxon>
        <taxon>asterids</taxon>
        <taxon>Ericales</taxon>
        <taxon>Theaceae</taxon>
        <taxon>Camellia</taxon>
    </lineage>
</organism>
<dbReference type="Pfam" id="PF00270">
    <property type="entry name" value="DEAD"/>
    <property type="match status" value="1"/>
</dbReference>
<dbReference type="InterPro" id="IPR027417">
    <property type="entry name" value="P-loop_NTPase"/>
</dbReference>
<evidence type="ECO:0000256" key="3">
    <source>
        <dbReference type="ARBA" id="ARBA00022806"/>
    </source>
</evidence>
<dbReference type="Gene3D" id="3.40.50.300">
    <property type="entry name" value="P-loop containing nucleotide triphosphate hydrolases"/>
    <property type="match status" value="2"/>
</dbReference>
<dbReference type="SUPFAM" id="SSF52540">
    <property type="entry name" value="P-loop containing nucleoside triphosphate hydrolases"/>
    <property type="match status" value="1"/>
</dbReference>
<reference evidence="6 7" key="1">
    <citation type="journal article" date="2018" name="Proc. Natl. Acad. Sci. U.S.A.">
        <title>Draft genome sequence of Camellia sinensis var. sinensis provides insights into the evolution of the tea genome and tea quality.</title>
        <authorList>
            <person name="Wei C."/>
            <person name="Yang H."/>
            <person name="Wang S."/>
            <person name="Zhao J."/>
            <person name="Liu C."/>
            <person name="Gao L."/>
            <person name="Xia E."/>
            <person name="Lu Y."/>
            <person name="Tai Y."/>
            <person name="She G."/>
            <person name="Sun J."/>
            <person name="Cao H."/>
            <person name="Tong W."/>
            <person name="Gao Q."/>
            <person name="Li Y."/>
            <person name="Deng W."/>
            <person name="Jiang X."/>
            <person name="Wang W."/>
            <person name="Chen Q."/>
            <person name="Zhang S."/>
            <person name="Li H."/>
            <person name="Wu J."/>
            <person name="Wang P."/>
            <person name="Li P."/>
            <person name="Shi C."/>
            <person name="Zheng F."/>
            <person name="Jian J."/>
            <person name="Huang B."/>
            <person name="Shan D."/>
            <person name="Shi M."/>
            <person name="Fang C."/>
            <person name="Yue Y."/>
            <person name="Li F."/>
            <person name="Li D."/>
            <person name="Wei S."/>
            <person name="Han B."/>
            <person name="Jiang C."/>
            <person name="Yin Y."/>
            <person name="Xia T."/>
            <person name="Zhang Z."/>
            <person name="Bennetzen J.L."/>
            <person name="Zhao S."/>
            <person name="Wan X."/>
        </authorList>
    </citation>
    <scope>NUCLEOTIDE SEQUENCE [LARGE SCALE GENOMIC DNA]</scope>
    <source>
        <strain evidence="7">cv. Shuchazao</strain>
        <tissue evidence="6">Leaf</tissue>
    </source>
</reference>
<evidence type="ECO:0000256" key="4">
    <source>
        <dbReference type="ARBA" id="ARBA00022840"/>
    </source>
</evidence>
<dbReference type="GO" id="GO:0003676">
    <property type="term" value="F:nucleic acid binding"/>
    <property type="evidence" value="ECO:0007669"/>
    <property type="project" value="InterPro"/>
</dbReference>
<dbReference type="InterPro" id="IPR011545">
    <property type="entry name" value="DEAD/DEAH_box_helicase_dom"/>
</dbReference>
<dbReference type="EMBL" id="SDRB02011193">
    <property type="protein sequence ID" value="THG02431.1"/>
    <property type="molecule type" value="Genomic_DNA"/>
</dbReference>
<keyword evidence="3" id="KW-0347">Helicase</keyword>